<keyword evidence="2" id="KW-0677">Repeat</keyword>
<dbReference type="Pfam" id="PF13516">
    <property type="entry name" value="LRR_6"/>
    <property type="match status" value="2"/>
</dbReference>
<dbReference type="AlphaFoldDB" id="A0A8C7YBH3"/>
<dbReference type="InterPro" id="IPR032675">
    <property type="entry name" value="LRR_dom_sf"/>
</dbReference>
<name>A0A8C7YBH3_9TELE</name>
<organism evidence="4 5">
    <name type="scientific">Oryzias sinensis</name>
    <name type="common">Chinese medaka</name>
    <dbReference type="NCBI Taxonomy" id="183150"/>
    <lineage>
        <taxon>Eukaryota</taxon>
        <taxon>Metazoa</taxon>
        <taxon>Chordata</taxon>
        <taxon>Craniata</taxon>
        <taxon>Vertebrata</taxon>
        <taxon>Euteleostomi</taxon>
        <taxon>Actinopterygii</taxon>
        <taxon>Neopterygii</taxon>
        <taxon>Teleostei</taxon>
        <taxon>Neoteleostei</taxon>
        <taxon>Acanthomorphata</taxon>
        <taxon>Ovalentaria</taxon>
        <taxon>Atherinomorphae</taxon>
        <taxon>Beloniformes</taxon>
        <taxon>Adrianichthyidae</taxon>
        <taxon>Oryziinae</taxon>
        <taxon>Oryzias</taxon>
    </lineage>
</organism>
<evidence type="ECO:0000313" key="5">
    <source>
        <dbReference type="Proteomes" id="UP000694383"/>
    </source>
</evidence>
<dbReference type="InterPro" id="IPR041267">
    <property type="entry name" value="NLRP_HD2"/>
</dbReference>
<reference evidence="4" key="2">
    <citation type="submission" date="2025-09" db="UniProtKB">
        <authorList>
            <consortium name="Ensembl"/>
        </authorList>
    </citation>
    <scope>IDENTIFICATION</scope>
</reference>
<sequence length="339" mass="38220">MEKSLQSQTGHLDLLVRFLHGLSVESNQRLLGGLLGQTEKNLETIQRAINNLKKINIKGVSPDRSINIYHCLMEMKDLSVHQEIQEFLKSKNKSEKKLSEVHCSGLAFTLQMSQEVLDELDLNQYKTSPDGKRRLIPASNPSHLTELDLSYNNMQDSGSMEVLCSGLESPNCRLQTLSSSLKLKGLDSKIFWMFQKLNIFDSLKSLQSDSCQTHLYTEMLYPLHCSHTSLSDFRLRYSSLSEISCEVLVSALKKNLSNVTELDLSRNQNLQDSGVLHLCGFLESPDCRLQTLRSVKKLNSLKDEKNGSGEELSDVSLEDFLNIHFTAANLDHWVNAAVS</sequence>
<dbReference type="SUPFAM" id="SSF52047">
    <property type="entry name" value="RNI-like"/>
    <property type="match status" value="1"/>
</dbReference>
<protein>
    <recommendedName>
        <fullName evidence="3">NACHT LRR and PYD domain-containing protein</fullName>
    </recommendedName>
</protein>
<keyword evidence="1" id="KW-0433">Leucine-rich repeat</keyword>
<dbReference type="InterPro" id="IPR051261">
    <property type="entry name" value="NLR"/>
</dbReference>
<keyword evidence="5" id="KW-1185">Reference proteome</keyword>
<reference evidence="4" key="1">
    <citation type="submission" date="2025-08" db="UniProtKB">
        <authorList>
            <consortium name="Ensembl"/>
        </authorList>
    </citation>
    <scope>IDENTIFICATION</scope>
</reference>
<accession>A0A8C7YBH3</accession>
<dbReference type="Proteomes" id="UP000694383">
    <property type="component" value="Unplaced"/>
</dbReference>
<evidence type="ECO:0000256" key="1">
    <source>
        <dbReference type="ARBA" id="ARBA00022614"/>
    </source>
</evidence>
<dbReference type="PANTHER" id="PTHR24106">
    <property type="entry name" value="NACHT, LRR AND CARD DOMAINS-CONTAINING"/>
    <property type="match status" value="1"/>
</dbReference>
<dbReference type="Ensembl" id="ENSOSIT00000027588.1">
    <property type="protein sequence ID" value="ENSOSIP00000026164.1"/>
    <property type="gene ID" value="ENSOSIG00000013745.1"/>
</dbReference>
<dbReference type="InterPro" id="IPR001611">
    <property type="entry name" value="Leu-rich_rpt"/>
</dbReference>
<evidence type="ECO:0000256" key="2">
    <source>
        <dbReference type="ARBA" id="ARBA00022737"/>
    </source>
</evidence>
<dbReference type="GeneTree" id="ENSGT01070000253760"/>
<evidence type="ECO:0000313" key="4">
    <source>
        <dbReference type="Ensembl" id="ENSOSIP00000026164.1"/>
    </source>
</evidence>
<proteinExistence type="predicted"/>
<feature type="domain" description="NACHT LRR and PYD" evidence="3">
    <location>
        <begin position="2"/>
        <end position="81"/>
    </location>
</feature>
<dbReference type="Pfam" id="PF17776">
    <property type="entry name" value="NLRC4_HD2"/>
    <property type="match status" value="1"/>
</dbReference>
<evidence type="ECO:0000259" key="3">
    <source>
        <dbReference type="Pfam" id="PF17776"/>
    </source>
</evidence>
<dbReference type="Gene3D" id="3.80.10.10">
    <property type="entry name" value="Ribonuclease Inhibitor"/>
    <property type="match status" value="2"/>
</dbReference>
<dbReference type="SMART" id="SM00368">
    <property type="entry name" value="LRR_RI"/>
    <property type="match status" value="3"/>
</dbReference>